<keyword evidence="2" id="KW-1185">Reference proteome</keyword>
<reference evidence="2" key="1">
    <citation type="journal article" date="2019" name="Int. J. Syst. Evol. Microbiol.">
        <title>The Global Catalogue of Microorganisms (GCM) 10K type strain sequencing project: providing services to taxonomists for standard genome sequencing and annotation.</title>
        <authorList>
            <consortium name="The Broad Institute Genomics Platform"/>
            <consortium name="The Broad Institute Genome Sequencing Center for Infectious Disease"/>
            <person name="Wu L."/>
            <person name="Ma J."/>
        </authorList>
    </citation>
    <scope>NUCLEOTIDE SEQUENCE [LARGE SCALE GENOMIC DNA]</scope>
    <source>
        <strain evidence="2">CCUG 56754</strain>
    </source>
</reference>
<gene>
    <name evidence="1" type="ORF">ACFQ3N_13740</name>
</gene>
<dbReference type="Proteomes" id="UP001597040">
    <property type="component" value="Unassembled WGS sequence"/>
</dbReference>
<evidence type="ECO:0000313" key="1">
    <source>
        <dbReference type="EMBL" id="MFD1039447.1"/>
    </source>
</evidence>
<organism evidence="1 2">
    <name type="scientific">Virgibacillus byunsanensis</name>
    <dbReference type="NCBI Taxonomy" id="570945"/>
    <lineage>
        <taxon>Bacteria</taxon>
        <taxon>Bacillati</taxon>
        <taxon>Bacillota</taxon>
        <taxon>Bacilli</taxon>
        <taxon>Bacillales</taxon>
        <taxon>Bacillaceae</taxon>
        <taxon>Virgibacillus</taxon>
    </lineage>
</organism>
<proteinExistence type="predicted"/>
<accession>A0ABW3LN29</accession>
<sequence>MDIFYSILFILFFSLIFVCQVRTKLIIAKERKDYLLTGQLKKGADSILLYTSPGFYLYTFHIKKGRARLSHNQFNPDGGAWTIAASHNSFYNFVGPSVFEIKVKIGTSFNQVDQLLIVNPSLTNELIFSYDKKEIAS</sequence>
<evidence type="ECO:0000313" key="2">
    <source>
        <dbReference type="Proteomes" id="UP001597040"/>
    </source>
</evidence>
<comment type="caution">
    <text evidence="1">The sequence shown here is derived from an EMBL/GenBank/DDBJ whole genome shotgun (WGS) entry which is preliminary data.</text>
</comment>
<dbReference type="EMBL" id="JBHTKJ010000035">
    <property type="protein sequence ID" value="MFD1039447.1"/>
    <property type="molecule type" value="Genomic_DNA"/>
</dbReference>
<dbReference type="RefSeq" id="WP_390363104.1">
    <property type="nucleotide sequence ID" value="NZ_JBHTKJ010000035.1"/>
</dbReference>
<protein>
    <submittedName>
        <fullName evidence="1">Uncharacterized protein</fullName>
    </submittedName>
</protein>
<name>A0ABW3LN29_9BACI</name>